<evidence type="ECO:0008006" key="6">
    <source>
        <dbReference type="Google" id="ProtNLM"/>
    </source>
</evidence>
<proteinExistence type="predicted"/>
<feature type="region of interest" description="Disordered" evidence="1">
    <location>
        <begin position="22"/>
        <end position="51"/>
    </location>
</feature>
<comment type="caution">
    <text evidence="2">The sequence shown here is derived from an EMBL/GenBank/DDBJ whole genome shotgun (WGS) entry which is preliminary data.</text>
</comment>
<organism evidence="2 4">
    <name type="scientific">Holdemania massiliensis</name>
    <dbReference type="NCBI Taxonomy" id="1468449"/>
    <lineage>
        <taxon>Bacteria</taxon>
        <taxon>Bacillati</taxon>
        <taxon>Bacillota</taxon>
        <taxon>Erysipelotrichia</taxon>
        <taxon>Erysipelotrichales</taxon>
        <taxon>Erysipelotrichaceae</taxon>
        <taxon>Holdemania</taxon>
    </lineage>
</organism>
<dbReference type="PROSITE" id="PS51257">
    <property type="entry name" value="PROKAR_LIPOPROTEIN"/>
    <property type="match status" value="1"/>
</dbReference>
<protein>
    <recommendedName>
        <fullName evidence="6">WG repeat-containing protein</fullName>
    </recommendedName>
</protein>
<dbReference type="EMBL" id="WKPI01000034">
    <property type="protein sequence ID" value="MSC34401.1"/>
    <property type="molecule type" value="Genomic_DNA"/>
</dbReference>
<feature type="compositionally biased region" description="Pro residues" evidence="1">
    <location>
        <begin position="30"/>
        <end position="48"/>
    </location>
</feature>
<dbReference type="Proteomes" id="UP000480929">
    <property type="component" value="Unassembled WGS sequence"/>
</dbReference>
<dbReference type="Pfam" id="PF14903">
    <property type="entry name" value="WG_beta_rep"/>
    <property type="match status" value="2"/>
</dbReference>
<gene>
    <name evidence="3" type="ORF">GKD88_14845</name>
    <name evidence="2" type="ORF">GKE08_15175</name>
</gene>
<accession>A0A6N7S9S8</accession>
<dbReference type="Proteomes" id="UP000433575">
    <property type="component" value="Unassembled WGS sequence"/>
</dbReference>
<dbReference type="RefSeq" id="WP_154240018.1">
    <property type="nucleotide sequence ID" value="NZ_CALJPI010000010.1"/>
</dbReference>
<reference evidence="4 5" key="1">
    <citation type="journal article" date="2019" name="Nat. Med.">
        <title>A library of human gut bacterial isolates paired with longitudinal multiomics data enables mechanistic microbiome research.</title>
        <authorList>
            <person name="Poyet M."/>
            <person name="Groussin M."/>
            <person name="Gibbons S.M."/>
            <person name="Avila-Pacheco J."/>
            <person name="Jiang X."/>
            <person name="Kearney S.M."/>
            <person name="Perrotta A.R."/>
            <person name="Berdy B."/>
            <person name="Zhao S."/>
            <person name="Lieberman T.D."/>
            <person name="Swanson P.K."/>
            <person name="Smith M."/>
            <person name="Roesemann S."/>
            <person name="Alexander J.E."/>
            <person name="Rich S.A."/>
            <person name="Livny J."/>
            <person name="Vlamakis H."/>
            <person name="Clish C."/>
            <person name="Bullock K."/>
            <person name="Deik A."/>
            <person name="Scott J."/>
            <person name="Pierce K.A."/>
            <person name="Xavier R.J."/>
            <person name="Alm E.J."/>
        </authorList>
    </citation>
    <scope>NUCLEOTIDE SEQUENCE [LARGE SCALE GENOMIC DNA]</scope>
    <source>
        <strain evidence="2 4">BIOML-A4</strain>
        <strain evidence="3 5">BIOML-A5</strain>
    </source>
</reference>
<evidence type="ECO:0000313" key="3">
    <source>
        <dbReference type="EMBL" id="MSC34401.1"/>
    </source>
</evidence>
<dbReference type="AlphaFoldDB" id="A0A6N7S9S8"/>
<dbReference type="InterPro" id="IPR032774">
    <property type="entry name" value="WG_beta_rep"/>
</dbReference>
<name>A0A6N7S9S8_9FIRM</name>
<evidence type="ECO:0000313" key="2">
    <source>
        <dbReference type="EMBL" id="MSA90671.1"/>
    </source>
</evidence>
<evidence type="ECO:0000256" key="1">
    <source>
        <dbReference type="SAM" id="MobiDB-lite"/>
    </source>
</evidence>
<dbReference type="EMBL" id="WKPJ01000032">
    <property type="protein sequence ID" value="MSA90671.1"/>
    <property type="molecule type" value="Genomic_DNA"/>
</dbReference>
<dbReference type="SUPFAM" id="SSF69360">
    <property type="entry name" value="Cell wall binding repeat"/>
    <property type="match status" value="1"/>
</dbReference>
<sequence length="410" mass="45821">MRRFPILILILFLISGCGKNDEPKMTATPEPTPISTPQMKPTPTPKPTSTPVIEGEIEVVLECVWTGRMIEGDNQYLVTVGDKRMKSGNFVKLKDCVGSEYASLKVNYHSAYRDEWDTWIIEDYEMEILDNTVPGLPSVWETDFDHVYPLVNRFPEHAAELELVEGMVVLEKNGRYGVAGRNQEVVVEILGSAYPILDSLELHCDARAYDFKYVSGTPYFLCSGEHGLSAKAFYADMDTQKIYTVFSGDDGPGSFYSLDGSRMKGELGLYHAISGYSKSQEGIPEYEWLNRVGVFNRQGELVTDAIYEDGLAVTGDLMPVARDGLWGYVNAAGEEIIPCQYRALLLVDPDHDRWTAYPPDHGRIVAQNQAGYYGVLGMDGAILVPFEYNYAAPFYDGQILLEKDGVRSFV</sequence>
<keyword evidence="5" id="KW-1185">Reference proteome</keyword>
<evidence type="ECO:0000313" key="4">
    <source>
        <dbReference type="Proteomes" id="UP000433575"/>
    </source>
</evidence>
<dbReference type="OrthoDB" id="210273at2"/>
<evidence type="ECO:0000313" key="5">
    <source>
        <dbReference type="Proteomes" id="UP000480929"/>
    </source>
</evidence>